<dbReference type="Gene3D" id="1.10.287.110">
    <property type="entry name" value="DnaJ domain"/>
    <property type="match status" value="1"/>
</dbReference>
<sequence>MLLMAVEQDDRIIWVVVEQHRPKGRIRSRIVLHLGQYRDRDAAEAAFLDRLATNPTLRAVAGRWAANAADVLSDRKARARFLLHGVTSGGIAADADDLLLRREEEERRARERARAASWPAGIPSVAFATLGLSTAASLAEIKASYRRKAFLLHPDRGGDLAAMVALNAAYEDASWYAEWRG</sequence>
<accession>A0A518GUN4</accession>
<dbReference type="Proteomes" id="UP000317835">
    <property type="component" value="Chromosome"/>
</dbReference>
<dbReference type="PROSITE" id="PS50076">
    <property type="entry name" value="DNAJ_2"/>
    <property type="match status" value="1"/>
</dbReference>
<proteinExistence type="predicted"/>
<evidence type="ECO:0000313" key="2">
    <source>
        <dbReference type="EMBL" id="QDV32300.1"/>
    </source>
</evidence>
<dbReference type="InterPro" id="IPR036869">
    <property type="entry name" value="J_dom_sf"/>
</dbReference>
<dbReference type="AlphaFoldDB" id="A0A518GUN4"/>
<dbReference type="SMART" id="SM00271">
    <property type="entry name" value="DnaJ"/>
    <property type="match status" value="1"/>
</dbReference>
<dbReference type="Pfam" id="PF00226">
    <property type="entry name" value="DnaJ"/>
    <property type="match status" value="1"/>
</dbReference>
<gene>
    <name evidence="2" type="ORF">ElP_01280</name>
</gene>
<keyword evidence="3" id="KW-1185">Reference proteome</keyword>
<dbReference type="KEGG" id="tpla:ElP_01280"/>
<dbReference type="EMBL" id="CP036426">
    <property type="protein sequence ID" value="QDV32300.1"/>
    <property type="molecule type" value="Genomic_DNA"/>
</dbReference>
<feature type="domain" description="J" evidence="1">
    <location>
        <begin position="125"/>
        <end position="181"/>
    </location>
</feature>
<dbReference type="RefSeq" id="WP_145266298.1">
    <property type="nucleotide sequence ID" value="NZ_CP036426.1"/>
</dbReference>
<dbReference type="InterPro" id="IPR001623">
    <property type="entry name" value="DnaJ_domain"/>
</dbReference>
<evidence type="ECO:0000313" key="3">
    <source>
        <dbReference type="Proteomes" id="UP000317835"/>
    </source>
</evidence>
<dbReference type="OrthoDB" id="273207at2"/>
<organism evidence="2 3">
    <name type="scientific">Tautonia plasticadhaerens</name>
    <dbReference type="NCBI Taxonomy" id="2527974"/>
    <lineage>
        <taxon>Bacteria</taxon>
        <taxon>Pseudomonadati</taxon>
        <taxon>Planctomycetota</taxon>
        <taxon>Planctomycetia</taxon>
        <taxon>Isosphaerales</taxon>
        <taxon>Isosphaeraceae</taxon>
        <taxon>Tautonia</taxon>
    </lineage>
</organism>
<evidence type="ECO:0000259" key="1">
    <source>
        <dbReference type="PROSITE" id="PS50076"/>
    </source>
</evidence>
<reference evidence="2 3" key="1">
    <citation type="submission" date="2019-02" db="EMBL/GenBank/DDBJ databases">
        <title>Deep-cultivation of Planctomycetes and their phenomic and genomic characterization uncovers novel biology.</title>
        <authorList>
            <person name="Wiegand S."/>
            <person name="Jogler M."/>
            <person name="Boedeker C."/>
            <person name="Pinto D."/>
            <person name="Vollmers J."/>
            <person name="Rivas-Marin E."/>
            <person name="Kohn T."/>
            <person name="Peeters S.H."/>
            <person name="Heuer A."/>
            <person name="Rast P."/>
            <person name="Oberbeckmann S."/>
            <person name="Bunk B."/>
            <person name="Jeske O."/>
            <person name="Meyerdierks A."/>
            <person name="Storesund J.E."/>
            <person name="Kallscheuer N."/>
            <person name="Luecker S."/>
            <person name="Lage O.M."/>
            <person name="Pohl T."/>
            <person name="Merkel B.J."/>
            <person name="Hornburger P."/>
            <person name="Mueller R.-W."/>
            <person name="Bruemmer F."/>
            <person name="Labrenz M."/>
            <person name="Spormann A.M."/>
            <person name="Op den Camp H."/>
            <person name="Overmann J."/>
            <person name="Amann R."/>
            <person name="Jetten M.S.M."/>
            <person name="Mascher T."/>
            <person name="Medema M.H."/>
            <person name="Devos D.P."/>
            <person name="Kaster A.-K."/>
            <person name="Ovreas L."/>
            <person name="Rohde M."/>
            <person name="Galperin M.Y."/>
            <person name="Jogler C."/>
        </authorList>
    </citation>
    <scope>NUCLEOTIDE SEQUENCE [LARGE SCALE GENOMIC DNA]</scope>
    <source>
        <strain evidence="2 3">ElP</strain>
    </source>
</reference>
<dbReference type="CDD" id="cd06257">
    <property type="entry name" value="DnaJ"/>
    <property type="match status" value="1"/>
</dbReference>
<dbReference type="SUPFAM" id="SSF46565">
    <property type="entry name" value="Chaperone J-domain"/>
    <property type="match status" value="1"/>
</dbReference>
<name>A0A518GUN4_9BACT</name>
<protein>
    <submittedName>
        <fullName evidence="2">DnaJ domain protein</fullName>
    </submittedName>
</protein>